<evidence type="ECO:0000259" key="1">
    <source>
        <dbReference type="Pfam" id="PF04321"/>
    </source>
</evidence>
<reference evidence="2" key="1">
    <citation type="submission" date="2018-05" db="EMBL/GenBank/DDBJ databases">
        <authorList>
            <person name="Lanie J.A."/>
            <person name="Ng W.-L."/>
            <person name="Kazmierczak K.M."/>
            <person name="Andrzejewski T.M."/>
            <person name="Davidsen T.M."/>
            <person name="Wayne K.J."/>
            <person name="Tettelin H."/>
            <person name="Glass J.I."/>
            <person name="Rusch D."/>
            <person name="Podicherti R."/>
            <person name="Tsui H.-C.T."/>
            <person name="Winkler M.E."/>
        </authorList>
    </citation>
    <scope>NUCLEOTIDE SEQUENCE</scope>
</reference>
<proteinExistence type="predicted"/>
<protein>
    <recommendedName>
        <fullName evidence="1">RmlD-like substrate binding domain-containing protein</fullName>
    </recommendedName>
</protein>
<dbReference type="Gene3D" id="3.90.25.10">
    <property type="entry name" value="UDP-galactose 4-epimerase, domain 1"/>
    <property type="match status" value="1"/>
</dbReference>
<dbReference type="Gene3D" id="3.40.50.720">
    <property type="entry name" value="NAD(P)-binding Rossmann-like Domain"/>
    <property type="match status" value="1"/>
</dbReference>
<dbReference type="InterPro" id="IPR005913">
    <property type="entry name" value="dTDP_dehydrorham_reduct"/>
</dbReference>
<dbReference type="GO" id="GO:0008831">
    <property type="term" value="F:dTDP-4-dehydrorhamnose reductase activity"/>
    <property type="evidence" value="ECO:0007669"/>
    <property type="project" value="TreeGrafter"/>
</dbReference>
<dbReference type="GO" id="GO:0005829">
    <property type="term" value="C:cytosol"/>
    <property type="evidence" value="ECO:0007669"/>
    <property type="project" value="TreeGrafter"/>
</dbReference>
<dbReference type="GO" id="GO:0019305">
    <property type="term" value="P:dTDP-rhamnose biosynthetic process"/>
    <property type="evidence" value="ECO:0007669"/>
    <property type="project" value="TreeGrafter"/>
</dbReference>
<dbReference type="PANTHER" id="PTHR10491:SF4">
    <property type="entry name" value="METHIONINE ADENOSYLTRANSFERASE 2 SUBUNIT BETA"/>
    <property type="match status" value="1"/>
</dbReference>
<dbReference type="InterPro" id="IPR036291">
    <property type="entry name" value="NAD(P)-bd_dom_sf"/>
</dbReference>
<accession>A0A382SKU2</accession>
<gene>
    <name evidence="2" type="ORF">METZ01_LOCUS362672</name>
</gene>
<feature type="non-terminal residue" evidence="2">
    <location>
        <position position="281"/>
    </location>
</feature>
<sequence>MDNVLVIGSGFLGGNIVNEFRNNEIKVISTNYNKNGSDEIHFDIRNMDSIVSCVKKYSPQVIINCAANVNVDDLENNEKLAFSINAHGAENIARVCKNNKIRLLHISSDAVFDGKKGMYVEEDMMNPINIYAKSKMLGEKLISENLENYVIIRTNFYGFHKQGKFLFNWILSKLKNNEKFPGFNDVFFNPLEVTNLSKMIYELSEKKFCGILHLSSDEIFSKFEFATKICEFFGFDSNLIRKSSIDELDLNAKRPKNTTLVNNKAKNLLDTKIQKLDSWLR</sequence>
<dbReference type="Pfam" id="PF04321">
    <property type="entry name" value="RmlD_sub_bind"/>
    <property type="match status" value="1"/>
</dbReference>
<dbReference type="AlphaFoldDB" id="A0A382SKU2"/>
<name>A0A382SKU2_9ZZZZ</name>
<dbReference type="InterPro" id="IPR029903">
    <property type="entry name" value="RmlD-like-bd"/>
</dbReference>
<dbReference type="SUPFAM" id="SSF51735">
    <property type="entry name" value="NAD(P)-binding Rossmann-fold domains"/>
    <property type="match status" value="1"/>
</dbReference>
<dbReference type="CDD" id="cd05254">
    <property type="entry name" value="dTDP_HR_like_SDR_e"/>
    <property type="match status" value="1"/>
</dbReference>
<dbReference type="EMBL" id="UINC01129432">
    <property type="protein sequence ID" value="SVD09818.1"/>
    <property type="molecule type" value="Genomic_DNA"/>
</dbReference>
<evidence type="ECO:0000313" key="2">
    <source>
        <dbReference type="EMBL" id="SVD09818.1"/>
    </source>
</evidence>
<dbReference type="PANTHER" id="PTHR10491">
    <property type="entry name" value="DTDP-4-DEHYDRORHAMNOSE REDUCTASE"/>
    <property type="match status" value="1"/>
</dbReference>
<feature type="domain" description="RmlD-like substrate binding" evidence="1">
    <location>
        <begin position="4"/>
        <end position="275"/>
    </location>
</feature>
<organism evidence="2">
    <name type="scientific">marine metagenome</name>
    <dbReference type="NCBI Taxonomy" id="408172"/>
    <lineage>
        <taxon>unclassified sequences</taxon>
        <taxon>metagenomes</taxon>
        <taxon>ecological metagenomes</taxon>
    </lineage>
</organism>